<dbReference type="GO" id="GO:0006357">
    <property type="term" value="P:regulation of transcription by RNA polymerase II"/>
    <property type="evidence" value="ECO:0007669"/>
    <property type="project" value="InterPro"/>
</dbReference>
<keyword evidence="10" id="KW-0539">Nucleus</keyword>
<dbReference type="Pfam" id="PF00134">
    <property type="entry name" value="Cyclin_N"/>
    <property type="match status" value="1"/>
</dbReference>
<feature type="region of interest" description="Disordered" evidence="13">
    <location>
        <begin position="259"/>
        <end position="293"/>
    </location>
</feature>
<feature type="region of interest" description="Disordered" evidence="13">
    <location>
        <begin position="576"/>
        <end position="621"/>
    </location>
</feature>
<keyword evidence="15" id="KW-0418">Kinase</keyword>
<dbReference type="GO" id="GO:0005634">
    <property type="term" value="C:nucleus"/>
    <property type="evidence" value="ECO:0007669"/>
    <property type="project" value="UniProtKB-SubCell"/>
</dbReference>
<dbReference type="Pfam" id="PF21797">
    <property type="entry name" value="CycT2-like_C"/>
    <property type="match status" value="1"/>
</dbReference>
<name>A0A069DXK5_9HEMI</name>
<dbReference type="GO" id="GO:0016301">
    <property type="term" value="F:kinase activity"/>
    <property type="evidence" value="ECO:0007669"/>
    <property type="project" value="UniProtKB-KW"/>
</dbReference>
<keyword evidence="7" id="KW-0805">Transcription regulation</keyword>
<evidence type="ECO:0000259" key="14">
    <source>
        <dbReference type="SMART" id="SM00385"/>
    </source>
</evidence>
<proteinExistence type="evidence at transcript level"/>
<feature type="region of interest" description="Disordered" evidence="13">
    <location>
        <begin position="802"/>
        <end position="842"/>
    </location>
</feature>
<evidence type="ECO:0000256" key="4">
    <source>
        <dbReference type="ARBA" id="ARBA00022553"/>
    </source>
</evidence>
<dbReference type="PANTHER" id="PTHR10026">
    <property type="entry name" value="CYCLIN"/>
    <property type="match status" value="1"/>
</dbReference>
<keyword evidence="3" id="KW-1017">Isopeptide bond</keyword>
<evidence type="ECO:0000256" key="3">
    <source>
        <dbReference type="ARBA" id="ARBA00022499"/>
    </source>
</evidence>
<evidence type="ECO:0000256" key="2">
    <source>
        <dbReference type="ARBA" id="ARBA00008638"/>
    </source>
</evidence>
<feature type="compositionally biased region" description="Basic residues" evidence="13">
    <location>
        <begin position="723"/>
        <end position="748"/>
    </location>
</feature>
<feature type="compositionally biased region" description="Low complexity" evidence="13">
    <location>
        <begin position="466"/>
        <end position="496"/>
    </location>
</feature>
<reference evidence="15" key="1">
    <citation type="journal article" date="2015" name="J. Med. Entomol.">
        <title>A Deep Insight Into the Sialotranscriptome of the Chagas Disease Vector, Panstrongylus megistus (Hemiptera: Heteroptera).</title>
        <authorList>
            <person name="Ribeiro J.M."/>
            <person name="Schwarz A."/>
            <person name="Francischetti I.M."/>
        </authorList>
    </citation>
    <scope>NUCLEOTIDE SEQUENCE</scope>
    <source>
        <tissue evidence="15">Salivary glands</tissue>
    </source>
</reference>
<keyword evidence="6" id="KW-0832">Ubl conjugation</keyword>
<dbReference type="InterPro" id="IPR036915">
    <property type="entry name" value="Cyclin-like_sf"/>
</dbReference>
<keyword evidence="15" id="KW-0808">Transferase</keyword>
<dbReference type="Gene3D" id="1.10.472.10">
    <property type="entry name" value="Cyclin-like"/>
    <property type="match status" value="2"/>
</dbReference>
<dbReference type="AlphaFoldDB" id="A0A069DXK5"/>
<dbReference type="InterPro" id="IPR006671">
    <property type="entry name" value="Cyclin_N"/>
</dbReference>
<dbReference type="GO" id="GO:0051301">
    <property type="term" value="P:cell division"/>
    <property type="evidence" value="ECO:0007669"/>
    <property type="project" value="UniProtKB-KW"/>
</dbReference>
<feature type="compositionally biased region" description="Low complexity" evidence="13">
    <location>
        <begin position="338"/>
        <end position="356"/>
    </location>
</feature>
<evidence type="ECO:0000256" key="10">
    <source>
        <dbReference type="ARBA" id="ARBA00023242"/>
    </source>
</evidence>
<evidence type="ECO:0000256" key="11">
    <source>
        <dbReference type="ARBA" id="ARBA00023306"/>
    </source>
</evidence>
<keyword evidence="9" id="KW-0804">Transcription</keyword>
<feature type="compositionally biased region" description="Low complexity" evidence="13">
    <location>
        <begin position="423"/>
        <end position="453"/>
    </location>
</feature>
<accession>A0A069DXK5</accession>
<comment type="similarity">
    <text evidence="2">Belongs to the cyclin family. Cyclin C subfamily.</text>
</comment>
<evidence type="ECO:0000256" key="8">
    <source>
        <dbReference type="ARBA" id="ARBA00023127"/>
    </source>
</evidence>
<dbReference type="GO" id="GO:0016538">
    <property type="term" value="F:cyclin-dependent protein serine/threonine kinase regulator activity"/>
    <property type="evidence" value="ECO:0007669"/>
    <property type="project" value="InterPro"/>
</dbReference>
<dbReference type="CDD" id="cd20538">
    <property type="entry name" value="CYCLIN_CCNT_rpt1"/>
    <property type="match status" value="1"/>
</dbReference>
<evidence type="ECO:0000256" key="6">
    <source>
        <dbReference type="ARBA" id="ARBA00022843"/>
    </source>
</evidence>
<feature type="compositionally biased region" description="Polar residues" evidence="13">
    <location>
        <begin position="454"/>
        <end position="465"/>
    </location>
</feature>
<evidence type="ECO:0000256" key="12">
    <source>
        <dbReference type="RuleBase" id="RU000383"/>
    </source>
</evidence>
<keyword evidence="4" id="KW-0597">Phosphoprotein</keyword>
<dbReference type="InterPro" id="IPR013763">
    <property type="entry name" value="Cyclin-like_dom"/>
</dbReference>
<feature type="non-terminal residue" evidence="15">
    <location>
        <position position="1"/>
    </location>
</feature>
<dbReference type="SMART" id="SM00385">
    <property type="entry name" value="CYCLIN"/>
    <property type="match status" value="1"/>
</dbReference>
<evidence type="ECO:0000256" key="1">
    <source>
        <dbReference type="ARBA" id="ARBA00004123"/>
    </source>
</evidence>
<organism evidence="15">
    <name type="scientific">Panstrongylus megistus</name>
    <dbReference type="NCBI Taxonomy" id="65343"/>
    <lineage>
        <taxon>Eukaryota</taxon>
        <taxon>Metazoa</taxon>
        <taxon>Ecdysozoa</taxon>
        <taxon>Arthropoda</taxon>
        <taxon>Hexapoda</taxon>
        <taxon>Insecta</taxon>
        <taxon>Pterygota</taxon>
        <taxon>Neoptera</taxon>
        <taxon>Paraneoptera</taxon>
        <taxon>Hemiptera</taxon>
        <taxon>Heteroptera</taxon>
        <taxon>Panheteroptera</taxon>
        <taxon>Cimicomorpha</taxon>
        <taxon>Reduviidae</taxon>
        <taxon>Triatominae</taxon>
        <taxon>Panstrongylus</taxon>
    </lineage>
</organism>
<dbReference type="FunFam" id="1.10.472.10:FF:000009">
    <property type="entry name" value="cyclin-T2 isoform X1"/>
    <property type="match status" value="1"/>
</dbReference>
<dbReference type="SUPFAM" id="SSF47954">
    <property type="entry name" value="Cyclin-like"/>
    <property type="match status" value="2"/>
</dbReference>
<evidence type="ECO:0000256" key="13">
    <source>
        <dbReference type="SAM" id="MobiDB-lite"/>
    </source>
</evidence>
<protein>
    <submittedName>
        <fullName evidence="15">Putative cdk9 kinase-activating protein cyclin t</fullName>
    </submittedName>
</protein>
<feature type="compositionally biased region" description="Basic and acidic residues" evidence="13">
    <location>
        <begin position="386"/>
        <end position="396"/>
    </location>
</feature>
<keyword evidence="8 12" id="KW-0195">Cyclin</keyword>
<feature type="region of interest" description="Disordered" evidence="13">
    <location>
        <begin position="710"/>
        <end position="751"/>
    </location>
</feature>
<evidence type="ECO:0000313" key="15">
    <source>
        <dbReference type="EMBL" id="JAC88427.1"/>
    </source>
</evidence>
<feature type="region of interest" description="Disordered" evidence="13">
    <location>
        <begin position="309"/>
        <end position="496"/>
    </location>
</feature>
<evidence type="ECO:0000256" key="5">
    <source>
        <dbReference type="ARBA" id="ARBA00022618"/>
    </source>
</evidence>
<dbReference type="EMBL" id="GBGD01000462">
    <property type="protein sequence ID" value="JAC88427.1"/>
    <property type="molecule type" value="mRNA"/>
</dbReference>
<dbReference type="InterPro" id="IPR043198">
    <property type="entry name" value="Cyclin/Ssn8"/>
</dbReference>
<dbReference type="FunFam" id="1.10.472.10:FF:000004">
    <property type="entry name" value="Cyclin T2"/>
    <property type="match status" value="1"/>
</dbReference>
<feature type="compositionally biased region" description="Low complexity" evidence="13">
    <location>
        <begin position="605"/>
        <end position="618"/>
    </location>
</feature>
<evidence type="ECO:0000256" key="7">
    <source>
        <dbReference type="ARBA" id="ARBA00023015"/>
    </source>
</evidence>
<evidence type="ECO:0000256" key="9">
    <source>
        <dbReference type="ARBA" id="ARBA00023163"/>
    </source>
</evidence>
<comment type="subcellular location">
    <subcellularLocation>
        <location evidence="1">Nucleus</location>
    </subcellularLocation>
</comment>
<keyword evidence="5" id="KW-0132">Cell division</keyword>
<feature type="compositionally biased region" description="Basic and acidic residues" evidence="13">
    <location>
        <begin position="802"/>
        <end position="817"/>
    </location>
</feature>
<feature type="compositionally biased region" description="Polar residues" evidence="13">
    <location>
        <begin position="275"/>
        <end position="285"/>
    </location>
</feature>
<keyword evidence="11" id="KW-0131">Cell cycle</keyword>
<dbReference type="CDD" id="cd20539">
    <property type="entry name" value="CYCLIN_CCNT_rpt2"/>
    <property type="match status" value="1"/>
</dbReference>
<feature type="domain" description="Cyclin-like" evidence="14">
    <location>
        <begin position="35"/>
        <end position="134"/>
    </location>
</feature>
<sequence>EEKWYFTREQLANTPSRKSGYDADKELSCRQQAANFIQDMGQRLQVTQLCINTAIVYMHRFYMFHSFTRFHRNAMAAAALFLAAKVEEQPRKLEHVIKVAQICLHREQPPPDVKSEVYIEQAQELVVNENILLQTLGFDVAIDHPHTHVVRCCHLVRASKDLAQTSYFMASNSLHLTTMCLQYKPTVVACFCIHLACKWSNWEIPQSTEGKPWFWYVDKSVTQELLEQLTEEFLAIFEKCPSRLKKKITSLSSNQNPTILSAFSNEGDKKRNGEGCSSNPSSATGANFGGNDDLKKKQEYLRHHPEYKKHHIPHHARSDGHISKSSCMFGPPTRPLPSSHISSTNSSTSGSGNSSILRSVPNSKPSAADPGSLLGKPEHLHHRPRRPDEKHPRNHELIPSQYKKYDKVSSGVISDFMPSNVGSNNSNNNNSNNNSNNNNNNNNSSNNNSSCSNRANMGANNNSYINVPLSHVQSSSSVYSHQQQQQPLQTQSQVTNQTPAIPHQQGQNVEVLARMGVVESSSNSTVGQSSLVLTSLSKHQLLPPQPSQAITTLSHSSITNTRVKSPVLLPPHSKVERSIFSPEKNTPPSEGTKLPRSPSASSFVTATPHVGTNTTTTTSQAVPAASISSTVLRKKNETATDTINIVTHPKVDEIQKPSLQNQYHSALGESVKSEIIPKEEKPPDVMKHNEGNISHSTETLIGQPIVNIPVTSINQSEEPHTKEQKKKKKKHKEHKEKHKDKHKHKHKSREPEPIVITIPKEKLTLPQQAPEQGLLKIKIAKDKIATSISAAPSGLKIKIPKEKIKESRKRERSEERAPGLPGKFHRPNGTTLQVGMEQAGQH</sequence>